<reference evidence="2 3" key="1">
    <citation type="submission" date="2024-01" db="EMBL/GenBank/DDBJ databases">
        <title>The complete chloroplast genome sequence of Lithospermum erythrorhizon: insights into the phylogenetic relationship among Boraginaceae species and the maternal lineages of purple gromwells.</title>
        <authorList>
            <person name="Okada T."/>
            <person name="Watanabe K."/>
        </authorList>
    </citation>
    <scope>NUCLEOTIDE SEQUENCE [LARGE SCALE GENOMIC DNA]</scope>
</reference>
<dbReference type="Pfam" id="PF15697">
    <property type="entry name" value="DUF4666"/>
    <property type="match status" value="1"/>
</dbReference>
<keyword evidence="3" id="KW-1185">Reference proteome</keyword>
<protein>
    <submittedName>
        <fullName evidence="2">Uncharacterized protein</fullName>
    </submittedName>
</protein>
<gene>
    <name evidence="2" type="ORF">LIER_40036</name>
</gene>
<dbReference type="PANTHER" id="PTHR33730">
    <property type="entry name" value="OS05G0542732 PROTEIN-RELATED"/>
    <property type="match status" value="1"/>
</dbReference>
<feature type="region of interest" description="Disordered" evidence="1">
    <location>
        <begin position="89"/>
        <end position="109"/>
    </location>
</feature>
<sequence length="109" mass="12069">MAMLQRSSKSFRRQGSSGLVWDDKSSPAEIRRLIMEGKPEHGELKHSQSCNLSFNAPGNEVVYRRSSSESSVMFFKNIPLPKVFGSRLSAKHSGKHNGNGTKFKPGCLS</sequence>
<evidence type="ECO:0000313" key="2">
    <source>
        <dbReference type="EMBL" id="GAA0165669.1"/>
    </source>
</evidence>
<proteinExistence type="predicted"/>
<evidence type="ECO:0000256" key="1">
    <source>
        <dbReference type="SAM" id="MobiDB-lite"/>
    </source>
</evidence>
<feature type="region of interest" description="Disordered" evidence="1">
    <location>
        <begin position="1"/>
        <end position="23"/>
    </location>
</feature>
<comment type="caution">
    <text evidence="2">The sequence shown here is derived from an EMBL/GenBank/DDBJ whole genome shotgun (WGS) entry which is preliminary data.</text>
</comment>
<dbReference type="Proteomes" id="UP001454036">
    <property type="component" value="Unassembled WGS sequence"/>
</dbReference>
<dbReference type="AlphaFoldDB" id="A0AAV3QPL0"/>
<dbReference type="InterPro" id="IPR031421">
    <property type="entry name" value="DUF4666"/>
</dbReference>
<dbReference type="PANTHER" id="PTHR33730:SF4">
    <property type="entry name" value="OS05G0542732 PROTEIN"/>
    <property type="match status" value="1"/>
</dbReference>
<feature type="compositionally biased region" description="Polar residues" evidence="1">
    <location>
        <begin position="1"/>
        <end position="17"/>
    </location>
</feature>
<dbReference type="EMBL" id="BAABME010022376">
    <property type="protein sequence ID" value="GAA0165669.1"/>
    <property type="molecule type" value="Genomic_DNA"/>
</dbReference>
<evidence type="ECO:0000313" key="3">
    <source>
        <dbReference type="Proteomes" id="UP001454036"/>
    </source>
</evidence>
<name>A0AAV3QPL0_LITER</name>
<accession>A0AAV3QPL0</accession>
<organism evidence="2 3">
    <name type="scientific">Lithospermum erythrorhizon</name>
    <name type="common">Purple gromwell</name>
    <name type="synonym">Lithospermum officinale var. erythrorhizon</name>
    <dbReference type="NCBI Taxonomy" id="34254"/>
    <lineage>
        <taxon>Eukaryota</taxon>
        <taxon>Viridiplantae</taxon>
        <taxon>Streptophyta</taxon>
        <taxon>Embryophyta</taxon>
        <taxon>Tracheophyta</taxon>
        <taxon>Spermatophyta</taxon>
        <taxon>Magnoliopsida</taxon>
        <taxon>eudicotyledons</taxon>
        <taxon>Gunneridae</taxon>
        <taxon>Pentapetalae</taxon>
        <taxon>asterids</taxon>
        <taxon>lamiids</taxon>
        <taxon>Boraginales</taxon>
        <taxon>Boraginaceae</taxon>
        <taxon>Boraginoideae</taxon>
        <taxon>Lithospermeae</taxon>
        <taxon>Lithospermum</taxon>
    </lineage>
</organism>